<evidence type="ECO:0000313" key="2">
    <source>
        <dbReference type="Proteomes" id="UP001296706"/>
    </source>
</evidence>
<protein>
    <recommendedName>
        <fullName evidence="3">Small CPxCG-related zinc finger protein</fullName>
    </recommendedName>
</protein>
<accession>A0ABX1R9Q7</accession>
<dbReference type="RefSeq" id="WP_169395186.1">
    <property type="nucleotide sequence ID" value="NZ_BAAAJH010000004.1"/>
</dbReference>
<keyword evidence="2" id="KW-1185">Reference proteome</keyword>
<proteinExistence type="predicted"/>
<sequence length="50" mass="5425">MDTSNTTGWWNCLGCSVEVELPVTATSGFQVPCPDCGEAMTEQWQWDAAA</sequence>
<dbReference type="EMBL" id="JAAXKY010000018">
    <property type="protein sequence ID" value="NMH77115.1"/>
    <property type="molecule type" value="Genomic_DNA"/>
</dbReference>
<evidence type="ECO:0000313" key="1">
    <source>
        <dbReference type="EMBL" id="NMH77115.1"/>
    </source>
</evidence>
<gene>
    <name evidence="1" type="ORF">HF577_08390</name>
</gene>
<comment type="caution">
    <text evidence="1">The sequence shown here is derived from an EMBL/GenBank/DDBJ whole genome shotgun (WGS) entry which is preliminary data.</text>
</comment>
<organism evidence="1 2">
    <name type="scientific">Pseudonocardia xinjiangensis</name>
    <dbReference type="NCBI Taxonomy" id="75289"/>
    <lineage>
        <taxon>Bacteria</taxon>
        <taxon>Bacillati</taxon>
        <taxon>Actinomycetota</taxon>
        <taxon>Actinomycetes</taxon>
        <taxon>Pseudonocardiales</taxon>
        <taxon>Pseudonocardiaceae</taxon>
        <taxon>Pseudonocardia</taxon>
    </lineage>
</organism>
<evidence type="ECO:0008006" key="3">
    <source>
        <dbReference type="Google" id="ProtNLM"/>
    </source>
</evidence>
<reference evidence="1 2" key="1">
    <citation type="submission" date="2020-04" db="EMBL/GenBank/DDBJ databases">
        <authorList>
            <person name="Klaysubun C."/>
            <person name="Duangmal K."/>
            <person name="Lipun K."/>
        </authorList>
    </citation>
    <scope>NUCLEOTIDE SEQUENCE [LARGE SCALE GENOMIC DNA]</scope>
    <source>
        <strain evidence="1 2">JCM 11839</strain>
    </source>
</reference>
<name>A0ABX1R9Q7_9PSEU</name>
<dbReference type="Proteomes" id="UP001296706">
    <property type="component" value="Unassembled WGS sequence"/>
</dbReference>